<keyword evidence="2" id="KW-1185">Reference proteome</keyword>
<comment type="caution">
    <text evidence="1">The sequence shown here is derived from an EMBL/GenBank/DDBJ whole genome shotgun (WGS) entry which is preliminary data.</text>
</comment>
<dbReference type="AlphaFoldDB" id="A0A8X6IC58"/>
<keyword evidence="1" id="KW-0547">Nucleotide-binding</keyword>
<proteinExistence type="predicted"/>
<evidence type="ECO:0000313" key="1">
    <source>
        <dbReference type="EMBL" id="GFQ91637.1"/>
    </source>
</evidence>
<reference evidence="1" key="1">
    <citation type="submission" date="2020-07" db="EMBL/GenBank/DDBJ databases">
        <title>Multicomponent nature underlies the extraordinary mechanical properties of spider dragline silk.</title>
        <authorList>
            <person name="Kono N."/>
            <person name="Nakamura H."/>
            <person name="Mori M."/>
            <person name="Yoshida Y."/>
            <person name="Ohtoshi R."/>
            <person name="Malay A.D."/>
            <person name="Moran D.A.P."/>
            <person name="Tomita M."/>
            <person name="Numata K."/>
            <person name="Arakawa K."/>
        </authorList>
    </citation>
    <scope>NUCLEOTIDE SEQUENCE</scope>
</reference>
<organism evidence="1 2">
    <name type="scientific">Trichonephila clavata</name>
    <name type="common">Joro spider</name>
    <name type="synonym">Nephila clavata</name>
    <dbReference type="NCBI Taxonomy" id="2740835"/>
    <lineage>
        <taxon>Eukaryota</taxon>
        <taxon>Metazoa</taxon>
        <taxon>Ecdysozoa</taxon>
        <taxon>Arthropoda</taxon>
        <taxon>Chelicerata</taxon>
        <taxon>Arachnida</taxon>
        <taxon>Araneae</taxon>
        <taxon>Araneomorphae</taxon>
        <taxon>Entelegynae</taxon>
        <taxon>Araneoidea</taxon>
        <taxon>Nephilidae</taxon>
        <taxon>Trichonephila</taxon>
    </lineage>
</organism>
<accession>A0A8X6IC58</accession>
<dbReference type="EMBL" id="BMAO01004011">
    <property type="protein sequence ID" value="GFQ91637.1"/>
    <property type="molecule type" value="Genomic_DNA"/>
</dbReference>
<dbReference type="OrthoDB" id="6476270at2759"/>
<dbReference type="GO" id="GO:0004386">
    <property type="term" value="F:helicase activity"/>
    <property type="evidence" value="ECO:0007669"/>
    <property type="project" value="UniProtKB-KW"/>
</dbReference>
<sequence>MNEYPEFDIVEITRKLGVNMLNCVEIVSQEAAWYFLREPMSKCSTVATTIPTMWTVDRQRIKTQKELDAIRAREDSSNIWKENWFDIYARSHQNLENITLAEFVAKYNIKSDGTYPERKLPRIIRYGNYDTGQNLNNYKREMVSLHFPFRNEDEEILSEMKFIEIYINNEDIILTRRKEFESNLDIQKTFEIC</sequence>
<name>A0A8X6IC58_TRICU</name>
<keyword evidence="1" id="KW-0347">Helicase</keyword>
<gene>
    <name evidence="1" type="ORF">TNCT_314181</name>
</gene>
<keyword evidence="1" id="KW-0067">ATP-binding</keyword>
<evidence type="ECO:0000313" key="2">
    <source>
        <dbReference type="Proteomes" id="UP000887116"/>
    </source>
</evidence>
<dbReference type="Proteomes" id="UP000887116">
    <property type="component" value="Unassembled WGS sequence"/>
</dbReference>
<protein>
    <submittedName>
        <fullName evidence="1">ATP-dependent DNA helicase</fullName>
    </submittedName>
</protein>
<keyword evidence="1" id="KW-0378">Hydrolase</keyword>